<protein>
    <submittedName>
        <fullName evidence="2">N-acetyltransferase</fullName>
    </submittedName>
</protein>
<feature type="domain" description="N-acetyltransferase" evidence="1">
    <location>
        <begin position="14"/>
        <end position="100"/>
    </location>
</feature>
<accession>A0A3S0YH15</accession>
<evidence type="ECO:0000313" key="2">
    <source>
        <dbReference type="EMBL" id="RUR29919.1"/>
    </source>
</evidence>
<evidence type="ECO:0000259" key="1">
    <source>
        <dbReference type="PROSITE" id="PS51729"/>
    </source>
</evidence>
<dbReference type="SUPFAM" id="SSF55729">
    <property type="entry name" value="Acyl-CoA N-acyltransferases (Nat)"/>
    <property type="match status" value="1"/>
</dbReference>
<sequence length="101" mass="11306">MSNGTEPAFSIQHEEGETRGRYVIHLDKGNAEMTYSKAGDSLLIIDHTFVPSSMRKQSIGAALVRHAVEEARHAGKKIMPLCSFVNAQFARHPEWNDVLDR</sequence>
<dbReference type="PROSITE" id="PS51729">
    <property type="entry name" value="GNAT_YJDJ"/>
    <property type="match status" value="1"/>
</dbReference>
<dbReference type="InterPro" id="IPR016181">
    <property type="entry name" value="Acyl_CoA_acyltransferase"/>
</dbReference>
<dbReference type="PANTHER" id="PTHR31435">
    <property type="entry name" value="PROTEIN NATD1"/>
    <property type="match status" value="1"/>
</dbReference>
<proteinExistence type="predicted"/>
<dbReference type="Proteomes" id="UP000287023">
    <property type="component" value="Unassembled WGS sequence"/>
</dbReference>
<dbReference type="OrthoDB" id="9800945at2"/>
<keyword evidence="3" id="KW-1185">Reference proteome</keyword>
<dbReference type="PANTHER" id="PTHR31435:SF10">
    <property type="entry name" value="BSR4717 PROTEIN"/>
    <property type="match status" value="1"/>
</dbReference>
<dbReference type="RefSeq" id="WP_127063037.1">
    <property type="nucleotide sequence ID" value="NZ_RZHF01000022.1"/>
</dbReference>
<comment type="caution">
    <text evidence="2">The sequence shown here is derived from an EMBL/GenBank/DDBJ whole genome shotgun (WGS) entry which is preliminary data.</text>
</comment>
<dbReference type="AlphaFoldDB" id="A0A3S0YH15"/>
<organism evidence="2 3">
    <name type="scientific">Vreelandella nanhaiensis</name>
    <dbReference type="NCBI Taxonomy" id="1258546"/>
    <lineage>
        <taxon>Bacteria</taxon>
        <taxon>Pseudomonadati</taxon>
        <taxon>Pseudomonadota</taxon>
        <taxon>Gammaproteobacteria</taxon>
        <taxon>Oceanospirillales</taxon>
        <taxon>Halomonadaceae</taxon>
        <taxon>Vreelandella</taxon>
    </lineage>
</organism>
<dbReference type="InterPro" id="IPR031165">
    <property type="entry name" value="GNAT_YJDJ"/>
</dbReference>
<dbReference type="EMBL" id="RZHF01000022">
    <property type="protein sequence ID" value="RUR29919.1"/>
    <property type="molecule type" value="Genomic_DNA"/>
</dbReference>
<evidence type="ECO:0000313" key="3">
    <source>
        <dbReference type="Proteomes" id="UP000287023"/>
    </source>
</evidence>
<name>A0A3S0YH15_9GAMM</name>
<keyword evidence="2" id="KW-0808">Transferase</keyword>
<dbReference type="GO" id="GO:0016740">
    <property type="term" value="F:transferase activity"/>
    <property type="evidence" value="ECO:0007669"/>
    <property type="project" value="UniProtKB-KW"/>
</dbReference>
<reference evidence="2 3" key="1">
    <citation type="submission" date="2018-12" db="EMBL/GenBank/DDBJ databases">
        <title>three novel Halomonas strain isolated from plants.</title>
        <authorList>
            <person name="Sun C."/>
        </authorList>
    </citation>
    <scope>NUCLEOTIDE SEQUENCE [LARGE SCALE GENOMIC DNA]</scope>
    <source>
        <strain evidence="2 3">JCM 18142</strain>
    </source>
</reference>
<dbReference type="Pfam" id="PF14542">
    <property type="entry name" value="Acetyltransf_CG"/>
    <property type="match status" value="1"/>
</dbReference>
<dbReference type="InterPro" id="IPR045057">
    <property type="entry name" value="Gcn5-rel_NAT"/>
</dbReference>
<dbReference type="Gene3D" id="3.40.630.30">
    <property type="match status" value="1"/>
</dbReference>
<gene>
    <name evidence="2" type="ORF">ELY38_14940</name>
</gene>